<feature type="region of interest" description="Disordered" evidence="1">
    <location>
        <begin position="28"/>
        <end position="67"/>
    </location>
</feature>
<comment type="caution">
    <text evidence="4">The sequence shown here is derived from an EMBL/GenBank/DDBJ whole genome shotgun (WGS) entry which is preliminary data.</text>
</comment>
<evidence type="ECO:0000313" key="5">
    <source>
        <dbReference type="Proteomes" id="UP000316330"/>
    </source>
</evidence>
<dbReference type="Pfam" id="PF01547">
    <property type="entry name" value="SBP_bac_1"/>
    <property type="match status" value="1"/>
</dbReference>
<feature type="signal peptide" evidence="2">
    <location>
        <begin position="1"/>
        <end position="23"/>
    </location>
</feature>
<evidence type="ECO:0000256" key="2">
    <source>
        <dbReference type="SAM" id="SignalP"/>
    </source>
</evidence>
<proteinExistence type="predicted"/>
<reference evidence="4 5" key="1">
    <citation type="submission" date="2019-07" db="EMBL/GenBank/DDBJ databases">
        <authorList>
            <person name="Kim J."/>
        </authorList>
    </citation>
    <scope>NUCLEOTIDE SEQUENCE [LARGE SCALE GENOMIC DNA]</scope>
    <source>
        <strain evidence="4 5">G13</strain>
    </source>
</reference>
<organism evidence="4 5">
    <name type="scientific">Cohnella terricola</name>
    <dbReference type="NCBI Taxonomy" id="1289167"/>
    <lineage>
        <taxon>Bacteria</taxon>
        <taxon>Bacillati</taxon>
        <taxon>Bacillota</taxon>
        <taxon>Bacilli</taxon>
        <taxon>Bacillales</taxon>
        <taxon>Paenibacillaceae</taxon>
        <taxon>Cohnella</taxon>
    </lineage>
</organism>
<feature type="domain" description="DUF3502" evidence="3">
    <location>
        <begin position="503"/>
        <end position="569"/>
    </location>
</feature>
<dbReference type="InterPro" id="IPR006059">
    <property type="entry name" value="SBP"/>
</dbReference>
<dbReference type="OrthoDB" id="4349943at2"/>
<dbReference type="PROSITE" id="PS51257">
    <property type="entry name" value="PROKAR_LIPOPROTEIN"/>
    <property type="match status" value="1"/>
</dbReference>
<dbReference type="EMBL" id="VNJJ01000009">
    <property type="protein sequence ID" value="TVX98254.1"/>
    <property type="molecule type" value="Genomic_DNA"/>
</dbReference>
<protein>
    <submittedName>
        <fullName evidence="4">Extracellular solute-binding protein</fullName>
    </submittedName>
</protein>
<dbReference type="Gene3D" id="3.40.190.10">
    <property type="entry name" value="Periplasmic binding protein-like II"/>
    <property type="match status" value="2"/>
</dbReference>
<dbReference type="InterPro" id="IPR050490">
    <property type="entry name" value="Bact_solute-bd_prot1"/>
</dbReference>
<sequence length="576" mass="63464">MFRMKSKSTALALALILLLSALAACSKNGEKNENSPNVSSPSASPSASPSESASASSEPSESAKTPPKEVTLEFYMPSGTANVNDLQAVLDQFYADTKDTLNTKLKFNFTTFDNIGQQVSLKLAGGEQVDSAFVAQWTAPNINQMIAKNQLANLDSYFNNDQYPGLKKAFTPEYLKNNSFIDANGESHIYGIPFTHGFDGGGVIYYRKDLAEKYGIAEIKSVEDLTKYYDGIVANEKGMIPLTWNGSQDMLSDTLLTMVQPITKKHNYETSVAGTNSSIAIKPDGTLYVAKTINPWSDPDYVALLPDELKSVDPLEGFKMTRDWYKKGYLEKDILAQKDPDGQFMSGKAASVVRTLDIYPSEKQQLETAIPGAKLGYFIINPGYLTGTAKAVGSDFKAWNFAAIPSNSKNIDRTMQFFDWLFSDLKNHDLFEFGIEGKHWTADGNSKYSIPAGVDAASNYNFPGFTLTWNPTMVRYDAATPDEVVTTLNNLGDTNFFFKKLSAGFNFVTDNVKNETAKLNDVKSLLRSIGDGVTDDIDGTLAKVQKEFDKAGYAKVRGELEKQFNEFLKTNPYEGQ</sequence>
<dbReference type="Proteomes" id="UP000316330">
    <property type="component" value="Unassembled WGS sequence"/>
</dbReference>
<feature type="compositionally biased region" description="Low complexity" evidence="1">
    <location>
        <begin position="34"/>
        <end position="63"/>
    </location>
</feature>
<dbReference type="PANTHER" id="PTHR43649:SF17">
    <property type="entry name" value="ABC TRANSPORTER SOLUTE BINDING PROTEIN-SUGAR TRANSPORT"/>
    <property type="match status" value="1"/>
</dbReference>
<dbReference type="AlphaFoldDB" id="A0A559JED8"/>
<dbReference type="PANTHER" id="PTHR43649">
    <property type="entry name" value="ARABINOSE-BINDING PROTEIN-RELATED"/>
    <property type="match status" value="1"/>
</dbReference>
<feature type="chain" id="PRO_5039004683" evidence="2">
    <location>
        <begin position="24"/>
        <end position="576"/>
    </location>
</feature>
<evidence type="ECO:0000259" key="3">
    <source>
        <dbReference type="Pfam" id="PF12010"/>
    </source>
</evidence>
<evidence type="ECO:0000313" key="4">
    <source>
        <dbReference type="EMBL" id="TVX98254.1"/>
    </source>
</evidence>
<dbReference type="InterPro" id="IPR022627">
    <property type="entry name" value="DUF3502"/>
</dbReference>
<dbReference type="RefSeq" id="WP_144704023.1">
    <property type="nucleotide sequence ID" value="NZ_VNJJ01000009.1"/>
</dbReference>
<keyword evidence="5" id="KW-1185">Reference proteome</keyword>
<evidence type="ECO:0000256" key="1">
    <source>
        <dbReference type="SAM" id="MobiDB-lite"/>
    </source>
</evidence>
<keyword evidence="2" id="KW-0732">Signal</keyword>
<gene>
    <name evidence="4" type="ORF">FPZ45_16270</name>
</gene>
<accession>A0A559JED8</accession>
<dbReference type="SUPFAM" id="SSF53850">
    <property type="entry name" value="Periplasmic binding protein-like II"/>
    <property type="match status" value="1"/>
</dbReference>
<name>A0A559JED8_9BACL</name>
<dbReference type="Pfam" id="PF12010">
    <property type="entry name" value="DUF3502"/>
    <property type="match status" value="1"/>
</dbReference>